<feature type="transmembrane region" description="Helical" evidence="4">
    <location>
        <begin position="269"/>
        <end position="289"/>
    </location>
</feature>
<feature type="transmembrane region" description="Helical" evidence="4">
    <location>
        <begin position="227"/>
        <end position="249"/>
    </location>
</feature>
<dbReference type="CDD" id="cd02696">
    <property type="entry name" value="MurNAc-LAA"/>
    <property type="match status" value="1"/>
</dbReference>
<evidence type="ECO:0000313" key="6">
    <source>
        <dbReference type="EMBL" id="PZF70760.1"/>
    </source>
</evidence>
<accession>A0A2W2AF26</accession>
<feature type="domain" description="MurNAc-LAA" evidence="5">
    <location>
        <begin position="363"/>
        <end position="477"/>
    </location>
</feature>
<dbReference type="InterPro" id="IPR008756">
    <property type="entry name" value="Peptidase_M56"/>
</dbReference>
<proteinExistence type="predicted"/>
<dbReference type="Pfam" id="PF01520">
    <property type="entry name" value="Amidase_3"/>
    <property type="match status" value="1"/>
</dbReference>
<dbReference type="RefSeq" id="WP_111001087.1">
    <property type="nucleotide sequence ID" value="NZ_QKTW01000032.1"/>
</dbReference>
<dbReference type="Proteomes" id="UP000248745">
    <property type="component" value="Unassembled WGS sequence"/>
</dbReference>
<feature type="transmembrane region" description="Helical" evidence="4">
    <location>
        <begin position="185"/>
        <end position="203"/>
    </location>
</feature>
<sequence length="485" mass="54559">MIPSLCLWLLKSTVCSGIFFGYYWLALRHQRMHQFNRFYLLAATLLSFIIPLSSFHLFTVAPENVAHIPLLQIINDNGREEIAAAVVRSGTDWQDAATFLYFAVAAAMLIHFWAKIFSLYRLKANESKQKRDGYWLIESGHPDAPFSFVNLLFWPKHLTFKSAESNTMLQHEMAHIKQRHSLDKVLLHLVVVACWGNPFFWLIRRELSLQHEYLADQAAINDNDTEAFARMLLCATYGISGNTIANAFFQSSIKKRLTMLTRNSTMSKIRFRGFLAIPVLAISLGIFSFSNTENVVRARKTVHVILDAAHGGKDLGGSNASGDLEKDLTLRISKELMTLGEAYNIHFTLTRTGDNTKSLEDRLAMSNGSNADLFVSVHVNKDAKDDMRGNDFELGVNAQGLDTKQNQLLASAVGDRLKAQHITTKVVNRHNVYVIRENKHTALLLACGNIDDQANMAMLKDDKRLESFCRSVLSGIVDYENAAAK</sequence>
<keyword evidence="4" id="KW-1133">Transmembrane helix</keyword>
<evidence type="ECO:0000256" key="4">
    <source>
        <dbReference type="SAM" id="Phobius"/>
    </source>
</evidence>
<evidence type="ECO:0000256" key="1">
    <source>
        <dbReference type="ARBA" id="ARBA00001561"/>
    </source>
</evidence>
<evidence type="ECO:0000256" key="2">
    <source>
        <dbReference type="ARBA" id="ARBA00011901"/>
    </source>
</evidence>
<evidence type="ECO:0000313" key="7">
    <source>
        <dbReference type="Proteomes" id="UP000248745"/>
    </source>
</evidence>
<dbReference type="AlphaFoldDB" id="A0A2W2AF26"/>
<reference evidence="6 7" key="1">
    <citation type="submission" date="2018-06" db="EMBL/GenBank/DDBJ databases">
        <title>Mucibacter soli gen. nov., sp. nov., a new member of the family Chitinophagaceae producing mucin.</title>
        <authorList>
            <person name="Kim M.-K."/>
            <person name="Park S."/>
            <person name="Kim T.-S."/>
            <person name="Joung Y."/>
            <person name="Han J.-H."/>
            <person name="Kim S.B."/>
        </authorList>
    </citation>
    <scope>NUCLEOTIDE SEQUENCE [LARGE SCALE GENOMIC DNA]</scope>
    <source>
        <strain evidence="6 7">R1-15</strain>
    </source>
</reference>
<keyword evidence="7" id="KW-1185">Reference proteome</keyword>
<feature type="transmembrane region" description="Helical" evidence="4">
    <location>
        <begin position="99"/>
        <end position="120"/>
    </location>
</feature>
<comment type="caution">
    <text evidence="6">The sequence shown here is derived from an EMBL/GenBank/DDBJ whole genome shotgun (WGS) entry which is preliminary data.</text>
</comment>
<dbReference type="Pfam" id="PF05569">
    <property type="entry name" value="Peptidase_M56"/>
    <property type="match status" value="1"/>
</dbReference>
<dbReference type="SUPFAM" id="SSF53187">
    <property type="entry name" value="Zn-dependent exopeptidases"/>
    <property type="match status" value="1"/>
</dbReference>
<dbReference type="SMART" id="SM00646">
    <property type="entry name" value="Ami_3"/>
    <property type="match status" value="1"/>
</dbReference>
<comment type="catalytic activity">
    <reaction evidence="1">
        <text>Hydrolyzes the link between N-acetylmuramoyl residues and L-amino acid residues in certain cell-wall glycopeptides.</text>
        <dbReference type="EC" id="3.5.1.28"/>
    </reaction>
</comment>
<keyword evidence="4" id="KW-0472">Membrane</keyword>
<organism evidence="6 7">
    <name type="scientific">Taibaiella soli</name>
    <dbReference type="NCBI Taxonomy" id="1649169"/>
    <lineage>
        <taxon>Bacteria</taxon>
        <taxon>Pseudomonadati</taxon>
        <taxon>Bacteroidota</taxon>
        <taxon>Chitinophagia</taxon>
        <taxon>Chitinophagales</taxon>
        <taxon>Chitinophagaceae</taxon>
        <taxon>Taibaiella</taxon>
    </lineage>
</organism>
<feature type="transmembrane region" description="Helical" evidence="4">
    <location>
        <begin position="6"/>
        <end position="26"/>
    </location>
</feature>
<feature type="transmembrane region" description="Helical" evidence="4">
    <location>
        <begin position="38"/>
        <end position="61"/>
    </location>
</feature>
<dbReference type="CDD" id="cd07341">
    <property type="entry name" value="M56_BlaR1_MecR1_like"/>
    <property type="match status" value="1"/>
</dbReference>
<gene>
    <name evidence="6" type="ORF">DN068_21835</name>
</gene>
<keyword evidence="3" id="KW-0378">Hydrolase</keyword>
<dbReference type="InterPro" id="IPR050695">
    <property type="entry name" value="N-acetylmuramoyl_amidase_3"/>
</dbReference>
<dbReference type="PANTHER" id="PTHR30404:SF0">
    <property type="entry name" value="N-ACETYLMURAMOYL-L-ALANINE AMIDASE AMIC"/>
    <property type="match status" value="1"/>
</dbReference>
<evidence type="ECO:0000259" key="5">
    <source>
        <dbReference type="SMART" id="SM00646"/>
    </source>
</evidence>
<dbReference type="Gene3D" id="3.40.630.40">
    <property type="entry name" value="Zn-dependent exopeptidases"/>
    <property type="match status" value="1"/>
</dbReference>
<evidence type="ECO:0000256" key="3">
    <source>
        <dbReference type="ARBA" id="ARBA00022801"/>
    </source>
</evidence>
<keyword evidence="4" id="KW-0812">Transmembrane</keyword>
<dbReference type="GO" id="GO:0030288">
    <property type="term" value="C:outer membrane-bounded periplasmic space"/>
    <property type="evidence" value="ECO:0007669"/>
    <property type="project" value="TreeGrafter"/>
</dbReference>
<dbReference type="GO" id="GO:0008745">
    <property type="term" value="F:N-acetylmuramoyl-L-alanine amidase activity"/>
    <property type="evidence" value="ECO:0007669"/>
    <property type="project" value="UniProtKB-EC"/>
</dbReference>
<dbReference type="PANTHER" id="PTHR30404">
    <property type="entry name" value="N-ACETYLMURAMOYL-L-ALANINE AMIDASE"/>
    <property type="match status" value="1"/>
</dbReference>
<dbReference type="EC" id="3.5.1.28" evidence="2"/>
<protein>
    <recommendedName>
        <fullName evidence="2">N-acetylmuramoyl-L-alanine amidase</fullName>
        <ecNumber evidence="2">3.5.1.28</ecNumber>
    </recommendedName>
</protein>
<dbReference type="GO" id="GO:0009253">
    <property type="term" value="P:peptidoglycan catabolic process"/>
    <property type="evidence" value="ECO:0007669"/>
    <property type="project" value="InterPro"/>
</dbReference>
<dbReference type="EMBL" id="QKTW01000032">
    <property type="protein sequence ID" value="PZF70760.1"/>
    <property type="molecule type" value="Genomic_DNA"/>
</dbReference>
<dbReference type="InterPro" id="IPR002508">
    <property type="entry name" value="MurNAc-LAA_cat"/>
</dbReference>
<dbReference type="OrthoDB" id="9814002at2"/>
<name>A0A2W2AF26_9BACT</name>